<protein>
    <recommendedName>
        <fullName evidence="3">Cyclin N-terminal domain-containing protein</fullName>
    </recommendedName>
</protein>
<proteinExistence type="predicted"/>
<evidence type="ECO:0008006" key="3">
    <source>
        <dbReference type="Google" id="ProtNLM"/>
    </source>
</evidence>
<evidence type="ECO:0000313" key="1">
    <source>
        <dbReference type="EMBL" id="KAK9902259.1"/>
    </source>
</evidence>
<evidence type="ECO:0000313" key="2">
    <source>
        <dbReference type="Proteomes" id="UP001491310"/>
    </source>
</evidence>
<gene>
    <name evidence="1" type="ORF">WJX75_009841</name>
</gene>
<keyword evidence="2" id="KW-1185">Reference proteome</keyword>
<dbReference type="Proteomes" id="UP001491310">
    <property type="component" value="Unassembled WGS sequence"/>
</dbReference>
<name>A0ABR2YCJ9_9CHLO</name>
<organism evidence="1 2">
    <name type="scientific">Coccomyxa subellipsoidea</name>
    <dbReference type="NCBI Taxonomy" id="248742"/>
    <lineage>
        <taxon>Eukaryota</taxon>
        <taxon>Viridiplantae</taxon>
        <taxon>Chlorophyta</taxon>
        <taxon>core chlorophytes</taxon>
        <taxon>Trebouxiophyceae</taxon>
        <taxon>Trebouxiophyceae incertae sedis</taxon>
        <taxon>Coccomyxaceae</taxon>
        <taxon>Coccomyxa</taxon>
    </lineage>
</organism>
<reference evidence="1 2" key="1">
    <citation type="journal article" date="2024" name="Nat. Commun.">
        <title>Phylogenomics reveals the evolutionary origins of lichenization in chlorophyte algae.</title>
        <authorList>
            <person name="Puginier C."/>
            <person name="Libourel C."/>
            <person name="Otte J."/>
            <person name="Skaloud P."/>
            <person name="Haon M."/>
            <person name="Grisel S."/>
            <person name="Petersen M."/>
            <person name="Berrin J.G."/>
            <person name="Delaux P.M."/>
            <person name="Dal Grande F."/>
            <person name="Keller J."/>
        </authorList>
    </citation>
    <scope>NUCLEOTIDE SEQUENCE [LARGE SCALE GENOMIC DNA]</scope>
    <source>
        <strain evidence="1 2">SAG 216-7</strain>
    </source>
</reference>
<comment type="caution">
    <text evidence="1">The sequence shown here is derived from an EMBL/GenBank/DDBJ whole genome shotgun (WGS) entry which is preliminary data.</text>
</comment>
<sequence>MSSSGSPLSFLSVTTAGTSKPQLSYEGASQLSESPADVSSDGSCCCCELCTEPPSSVCFGTRLFAFSKDSLVRTMAAMYGFSPLCTSVGTSYFARLAARDARLMATAKAHPDFAPLVEGVCMDSEPTAEPLAQQLRMLTNAKQWLMALHLCCNYLAAKNIDKVMYRNLLTLILSHAHGKELPSKVAASLEIELLQALRWRLGPFFHAVPRCSLLLSSAASSLAAAASPSDLTA</sequence>
<accession>A0ABR2YCJ9</accession>
<dbReference type="EMBL" id="JALJOT010000016">
    <property type="protein sequence ID" value="KAK9902259.1"/>
    <property type="molecule type" value="Genomic_DNA"/>
</dbReference>